<accession>A0AAV3YYU5</accession>
<keyword evidence="1" id="KW-0472">Membrane</keyword>
<organism evidence="4 5">
    <name type="scientific">Plakobranchus ocellatus</name>
    <dbReference type="NCBI Taxonomy" id="259542"/>
    <lineage>
        <taxon>Eukaryota</taxon>
        <taxon>Metazoa</taxon>
        <taxon>Spiralia</taxon>
        <taxon>Lophotrochozoa</taxon>
        <taxon>Mollusca</taxon>
        <taxon>Gastropoda</taxon>
        <taxon>Heterobranchia</taxon>
        <taxon>Euthyneura</taxon>
        <taxon>Panpulmonata</taxon>
        <taxon>Sacoglossa</taxon>
        <taxon>Placobranchoidea</taxon>
        <taxon>Plakobranchidae</taxon>
        <taxon>Plakobranchus</taxon>
    </lineage>
</organism>
<dbReference type="InterPro" id="IPR000595">
    <property type="entry name" value="cNMP-bd_dom"/>
</dbReference>
<dbReference type="Proteomes" id="UP000735302">
    <property type="component" value="Unassembled WGS sequence"/>
</dbReference>
<comment type="caution">
    <text evidence="4">The sequence shown here is derived from an EMBL/GenBank/DDBJ whole genome shotgun (WGS) entry which is preliminary data.</text>
</comment>
<reference evidence="4 5" key="1">
    <citation type="journal article" date="2021" name="Elife">
        <title>Chloroplast acquisition without the gene transfer in kleptoplastic sea slugs, Plakobranchus ocellatus.</title>
        <authorList>
            <person name="Maeda T."/>
            <person name="Takahashi S."/>
            <person name="Yoshida T."/>
            <person name="Shimamura S."/>
            <person name="Takaki Y."/>
            <person name="Nagai Y."/>
            <person name="Toyoda A."/>
            <person name="Suzuki Y."/>
            <person name="Arimoto A."/>
            <person name="Ishii H."/>
            <person name="Satoh N."/>
            <person name="Nishiyama T."/>
            <person name="Hasebe M."/>
            <person name="Maruyama T."/>
            <person name="Minagawa J."/>
            <person name="Obokata J."/>
            <person name="Shigenobu S."/>
        </authorList>
    </citation>
    <scope>NUCLEOTIDE SEQUENCE [LARGE SCALE GENOMIC DNA]</scope>
</reference>
<keyword evidence="1" id="KW-0812">Transmembrane</keyword>
<dbReference type="Gene3D" id="2.60.120.10">
    <property type="entry name" value="Jelly Rolls"/>
    <property type="match status" value="1"/>
</dbReference>
<dbReference type="AlphaFoldDB" id="A0AAV3YYU5"/>
<evidence type="ECO:0000259" key="3">
    <source>
        <dbReference type="PROSITE" id="PS50042"/>
    </source>
</evidence>
<name>A0AAV3YYU5_9GAST</name>
<dbReference type="EMBL" id="BLXT01001780">
    <property type="protein sequence ID" value="GFN87692.1"/>
    <property type="molecule type" value="Genomic_DNA"/>
</dbReference>
<protein>
    <submittedName>
        <fullName evidence="4">Sodium/hydrogen exchanger 10</fullName>
    </submittedName>
</protein>
<dbReference type="InterPro" id="IPR018490">
    <property type="entry name" value="cNMP-bd_dom_sf"/>
</dbReference>
<dbReference type="SUPFAM" id="SSF51206">
    <property type="entry name" value="cAMP-binding domain-like"/>
    <property type="match status" value="1"/>
</dbReference>
<dbReference type="InterPro" id="IPR014710">
    <property type="entry name" value="RmlC-like_jellyroll"/>
</dbReference>
<evidence type="ECO:0000256" key="1">
    <source>
        <dbReference type="SAM" id="Phobius"/>
    </source>
</evidence>
<feature type="domain" description="Cyclic nucleotide-binding" evidence="3">
    <location>
        <begin position="395"/>
        <end position="499"/>
    </location>
</feature>
<feature type="transmembrane region" description="Helical" evidence="1">
    <location>
        <begin position="148"/>
        <end position="171"/>
    </location>
</feature>
<feature type="transmembrane region" description="Helical" evidence="1">
    <location>
        <begin position="221"/>
        <end position="238"/>
    </location>
</feature>
<feature type="signal peptide" evidence="2">
    <location>
        <begin position="1"/>
        <end position="19"/>
    </location>
</feature>
<sequence>MRNLFALVVIVVPRSFADADWHTVAKFTELKHPLITLPATSTQDRTSISPAQEESRSIRRILTIAKKTVPRRSDVSQRFKTFNPVDIPGHRSRPKLKKFGKQYSQLLAADSASNALRACFLMLHFVDCVFTVLALFNVLVADIPSRNFFFLIYNIIFVFFHLMWILVRSLIKKRMDLIDLMIIPIIMVGVLDISVLQVITKESNTARVLRTTCVLTRLLRPFRVSGMFLVTLKPLMFICDRLVSQRLMDGYDIARSYIQARLEIIRLISHMEDVPDYLQSKYKVTLKHHKIEVLKTLGVMQLHCPSTLTTAKTRQASRIVLKRQEYIVNNIQQSRALGEDGAILERVILLSISNINTSKMKLSHPDSSDIIINVPWIKDLHEVYVQVMEKGVKIHFKKNDTIVSQYEDPNGIFIILSGLVWVQRENSAERGQVSFVTVDYLSSGNVIGEFTFLTGKPRHKTFGCYTDVVSLYIRSNFLHDIMGGRPDIMRSSLSKLEEKMWRVVALRIALRLLMAEPTWLPWSQNQILMRLVDSVLVDGSDTDKTFNEWVSEHEIVLIQGKQALVLDEIVLIQGKVLDLSSTESLSAPAYIPKQRMSYAFMVKCVCVRLGKRPKGDVEIRLLAFFGHTCTF</sequence>
<dbReference type="Pfam" id="PF00027">
    <property type="entry name" value="cNMP_binding"/>
    <property type="match status" value="1"/>
</dbReference>
<feature type="transmembrane region" description="Helical" evidence="1">
    <location>
        <begin position="120"/>
        <end position="141"/>
    </location>
</feature>
<feature type="transmembrane region" description="Helical" evidence="1">
    <location>
        <begin position="177"/>
        <end position="200"/>
    </location>
</feature>
<proteinExistence type="predicted"/>
<dbReference type="PROSITE" id="PS50042">
    <property type="entry name" value="CNMP_BINDING_3"/>
    <property type="match status" value="1"/>
</dbReference>
<evidence type="ECO:0000313" key="5">
    <source>
        <dbReference type="Proteomes" id="UP000735302"/>
    </source>
</evidence>
<evidence type="ECO:0000313" key="4">
    <source>
        <dbReference type="EMBL" id="GFN87692.1"/>
    </source>
</evidence>
<evidence type="ECO:0000256" key="2">
    <source>
        <dbReference type="SAM" id="SignalP"/>
    </source>
</evidence>
<keyword evidence="5" id="KW-1185">Reference proteome</keyword>
<gene>
    <name evidence="4" type="ORF">PoB_001419800</name>
</gene>
<keyword evidence="1" id="KW-1133">Transmembrane helix</keyword>
<feature type="chain" id="PRO_5043966027" evidence="2">
    <location>
        <begin position="20"/>
        <end position="631"/>
    </location>
</feature>
<keyword evidence="2" id="KW-0732">Signal</keyword>
<dbReference type="CDD" id="cd00038">
    <property type="entry name" value="CAP_ED"/>
    <property type="match status" value="1"/>
</dbReference>